<gene>
    <name evidence="2" type="ORF">HaLaN_07517</name>
</gene>
<organism evidence="2 3">
    <name type="scientific">Haematococcus lacustris</name>
    <name type="common">Green alga</name>
    <name type="synonym">Haematococcus pluvialis</name>
    <dbReference type="NCBI Taxonomy" id="44745"/>
    <lineage>
        <taxon>Eukaryota</taxon>
        <taxon>Viridiplantae</taxon>
        <taxon>Chlorophyta</taxon>
        <taxon>core chlorophytes</taxon>
        <taxon>Chlorophyceae</taxon>
        <taxon>CS clade</taxon>
        <taxon>Chlamydomonadales</taxon>
        <taxon>Haematococcaceae</taxon>
        <taxon>Haematococcus</taxon>
    </lineage>
</organism>
<evidence type="ECO:0000313" key="3">
    <source>
        <dbReference type="Proteomes" id="UP000485058"/>
    </source>
</evidence>
<evidence type="ECO:0000256" key="1">
    <source>
        <dbReference type="SAM" id="MobiDB-lite"/>
    </source>
</evidence>
<evidence type="ECO:0000313" key="2">
    <source>
        <dbReference type="EMBL" id="GFH11929.1"/>
    </source>
</evidence>
<accession>A0A699YZ87</accession>
<feature type="region of interest" description="Disordered" evidence="1">
    <location>
        <begin position="53"/>
        <end position="77"/>
    </location>
</feature>
<dbReference type="AlphaFoldDB" id="A0A699YZ87"/>
<dbReference type="EMBL" id="BLLF01000450">
    <property type="protein sequence ID" value="GFH11929.1"/>
    <property type="molecule type" value="Genomic_DNA"/>
</dbReference>
<feature type="region of interest" description="Disordered" evidence="1">
    <location>
        <begin position="1"/>
        <end position="38"/>
    </location>
</feature>
<protein>
    <submittedName>
        <fullName evidence="2">Uncharacterized protein</fullName>
    </submittedName>
</protein>
<keyword evidence="3" id="KW-1185">Reference proteome</keyword>
<proteinExistence type="predicted"/>
<sequence length="77" mass="7691">MGSGSSAEAASSRASRGAAGTPPGWERHVGGYGELFQTPPDMRHVTGCAAASSQAQQLAPTGCADRPHVGHTLTASS</sequence>
<name>A0A699YZ87_HAELA</name>
<feature type="compositionally biased region" description="Low complexity" evidence="1">
    <location>
        <begin position="1"/>
        <end position="20"/>
    </location>
</feature>
<reference evidence="2 3" key="1">
    <citation type="submission" date="2020-02" db="EMBL/GenBank/DDBJ databases">
        <title>Draft genome sequence of Haematococcus lacustris strain NIES-144.</title>
        <authorList>
            <person name="Morimoto D."/>
            <person name="Nakagawa S."/>
            <person name="Yoshida T."/>
            <person name="Sawayama S."/>
        </authorList>
    </citation>
    <scope>NUCLEOTIDE SEQUENCE [LARGE SCALE GENOMIC DNA]</scope>
    <source>
        <strain evidence="2 3">NIES-144</strain>
    </source>
</reference>
<comment type="caution">
    <text evidence="2">The sequence shown here is derived from an EMBL/GenBank/DDBJ whole genome shotgun (WGS) entry which is preliminary data.</text>
</comment>
<dbReference type="Proteomes" id="UP000485058">
    <property type="component" value="Unassembled WGS sequence"/>
</dbReference>